<name>A0A811BPD5_9VIRU</name>
<keyword evidence="1" id="KW-0812">Transmembrane</keyword>
<protein>
    <submittedName>
        <fullName evidence="2">Uncharacterized protein</fullName>
    </submittedName>
</protein>
<sequence length="90" mass="10373">MPGRAFSFFLSLRRLPCGRRGICDGARAPGDGQGREKQKRALFRLFVFLLFSYFSLFQKHTRFKANYRLCLLLCPQFSCPPWRPPQGAAT</sequence>
<keyword evidence="1" id="KW-1133">Transmembrane helix</keyword>
<accession>A0A811BPD5</accession>
<dbReference type="EMBL" id="LC625835">
    <property type="protein sequence ID" value="BCU03833.1"/>
    <property type="molecule type" value="Genomic_DNA"/>
</dbReference>
<dbReference type="Proteomes" id="UP001253637">
    <property type="component" value="Segment"/>
</dbReference>
<keyword evidence="1" id="KW-0472">Membrane</keyword>
<evidence type="ECO:0000256" key="1">
    <source>
        <dbReference type="SAM" id="Phobius"/>
    </source>
</evidence>
<organism evidence="2 3">
    <name type="scientific">Pandoravirus japonicus</name>
    <dbReference type="NCBI Taxonomy" id="2823154"/>
    <lineage>
        <taxon>Viruses</taxon>
        <taxon>Pandoravirus</taxon>
    </lineage>
</organism>
<evidence type="ECO:0000313" key="2">
    <source>
        <dbReference type="EMBL" id="BCU03833.1"/>
    </source>
</evidence>
<proteinExistence type="predicted"/>
<evidence type="ECO:0000313" key="3">
    <source>
        <dbReference type="Proteomes" id="UP001253637"/>
    </source>
</evidence>
<reference evidence="2" key="1">
    <citation type="submission" date="2021-04" db="EMBL/GenBank/DDBJ databases">
        <title>Draft Genome Sequence of Pandoravirus japonicus, Isolated from the Sabaishi River of Niigata, Japan.</title>
        <authorList>
            <person name="Hosokawa N."/>
            <person name="Takahashi H."/>
            <person name="Aoki K."/>
            <person name="Takemura M."/>
        </authorList>
    </citation>
    <scope>NUCLEOTIDE SEQUENCE</scope>
</reference>
<feature type="transmembrane region" description="Helical" evidence="1">
    <location>
        <begin position="41"/>
        <end position="58"/>
    </location>
</feature>